<name>A0A2Z4HFR5_9EUKA</name>
<dbReference type="EMBL" id="MG601102">
    <property type="protein sequence ID" value="AWW13604.1"/>
    <property type="molecule type" value="Genomic_DNA"/>
</dbReference>
<evidence type="ECO:0000313" key="1">
    <source>
        <dbReference type="EMBL" id="AWW13604.1"/>
    </source>
</evidence>
<organism evidence="2">
    <name type="scientific">Cyanophora sudae</name>
    <dbReference type="NCBI Taxonomy" id="1522369"/>
    <lineage>
        <taxon>Eukaryota</taxon>
        <taxon>Glaucocystophyceae</taxon>
        <taxon>Cyanophorales</taxon>
        <taxon>Cyanophoraceae</taxon>
        <taxon>Cyanophora</taxon>
    </lineage>
</organism>
<gene>
    <name evidence="2" type="primary">orf15</name>
    <name evidence="1" type="synonym">orf5</name>
</gene>
<dbReference type="AlphaFoldDB" id="A0A2Z4HFR5"/>
<dbReference type="RefSeq" id="YP_009504456.1">
    <property type="nucleotide sequence ID" value="NC_038215.1"/>
</dbReference>
<sequence length="546" mass="61566">MNQNKKKLLLIASLLILGSVVCGILYLLNLYKNQKIISNNLLNSEINTKLTSVNHLKTKKPIIESISRYDRRLISTVPKENRVLIPRVISSSISPYTRFGSEYIPFEGENNYPELQAAYLKTKIGHSASWGVSSENDGVLYNKSWHVFYYKVNPEAAVIMGELIANKVAQQVDNRIVTDYYNAASISGVKKANHITQAKLGTFTPEGHFLPQLDGPGRGASLIIARILGSTIRSYSSFSKTSSIQYLVDGTLNQMQIEGDISAGDFILKLAGDTGTKAVKGAMQPLKLFSAFFKELKSIGSIKFSKIRKEEDIPERIRRYFGSVMLDPFSLRISNELQQLAQEVKMSADYSRILQTILIRVDIQEELEQRANLRKALDNTVNNFIEQHIMPLETFVERTDARYCSPDLANHVRKPMSNPNIKTNINTTINKKIFEFNDQFVSVNTSKPKPEKITYTSEECCSENDKKSDTAKLEKRSKLEKFLAIPRTTEERLLEEQIALVLLQKAGVETGLTKFTAEQVKNAPSALVQSVKAKLKQNYPTMFFPK</sequence>
<geneLocation type="plastid" evidence="2"/>
<reference evidence="2" key="1">
    <citation type="journal article" date="2018" name="Adv. Bot. Res.">
        <title>Chapter Four - Comparative Plastid Genomics of Glaucophytes species.</title>
        <authorList>
            <person name="Reyes-Prieto A."/>
            <person name="Russell S."/>
            <person name="Figueroa-Martinez F."/>
            <person name="Jackson C."/>
        </authorList>
    </citation>
    <scope>NUCLEOTIDE SEQUENCE</scope>
    <source>
        <strain evidence="2">NIES-764</strain>
    </source>
</reference>
<dbReference type="EMBL" id="MG601102">
    <property type="protein sequence ID" value="AWW13605.1"/>
    <property type="molecule type" value="Genomic_DNA"/>
</dbReference>
<protein>
    <submittedName>
        <fullName evidence="2">Uncharacterized protein</fullName>
    </submittedName>
</protein>
<proteinExistence type="predicted"/>
<dbReference type="GeneID" id="37543607"/>
<accession>A0A2Z4HFR5</accession>
<evidence type="ECO:0000313" key="2">
    <source>
        <dbReference type="EMBL" id="AWW13605.1"/>
    </source>
</evidence>
<keyword evidence="2" id="KW-0934">Plastid</keyword>